<evidence type="ECO:0000313" key="4">
    <source>
        <dbReference type="Proteomes" id="UP000094070"/>
    </source>
</evidence>
<dbReference type="EMBL" id="AJYK02000066">
    <property type="protein sequence ID" value="OEF25170.1"/>
    <property type="molecule type" value="Genomic_DNA"/>
</dbReference>
<dbReference type="AlphaFoldDB" id="A0A1E5E1M7"/>
<evidence type="ECO:0000256" key="1">
    <source>
        <dbReference type="SAM" id="MobiDB-lite"/>
    </source>
</evidence>
<accession>A0A1E5E1M7</accession>
<protein>
    <recommendedName>
        <fullName evidence="5">Bacterial surface antigen (D15) domain-containing protein</fullName>
    </recommendedName>
</protein>
<feature type="signal peptide" evidence="2">
    <location>
        <begin position="1"/>
        <end position="28"/>
    </location>
</feature>
<dbReference type="eggNOG" id="COG4775">
    <property type="taxonomic scope" value="Bacteria"/>
</dbReference>
<feature type="region of interest" description="Disordered" evidence="1">
    <location>
        <begin position="249"/>
        <end position="272"/>
    </location>
</feature>
<name>A0A1E5E1M7_9VIBR</name>
<keyword evidence="2" id="KW-0732">Signal</keyword>
<gene>
    <name evidence="3" type="ORF">A1QC_09560</name>
</gene>
<keyword evidence="4" id="KW-1185">Reference proteome</keyword>
<dbReference type="Gene3D" id="2.40.160.50">
    <property type="entry name" value="membrane protein fhac: a member of the omp85/tpsb transporter family"/>
    <property type="match status" value="1"/>
</dbReference>
<organism evidence="3 4">
    <name type="scientific">Vibrio rumoiensis 1S-45</name>
    <dbReference type="NCBI Taxonomy" id="1188252"/>
    <lineage>
        <taxon>Bacteria</taxon>
        <taxon>Pseudomonadati</taxon>
        <taxon>Pseudomonadota</taxon>
        <taxon>Gammaproteobacteria</taxon>
        <taxon>Vibrionales</taxon>
        <taxon>Vibrionaceae</taxon>
        <taxon>Vibrio</taxon>
    </lineage>
</organism>
<dbReference type="RefSeq" id="WP_017023917.1">
    <property type="nucleotide sequence ID" value="NZ_AJYK02000066.1"/>
</dbReference>
<feature type="chain" id="PRO_5009174631" description="Bacterial surface antigen (D15) domain-containing protein" evidence="2">
    <location>
        <begin position="29"/>
        <end position="442"/>
    </location>
</feature>
<comment type="caution">
    <text evidence="3">The sequence shown here is derived from an EMBL/GenBank/DDBJ whole genome shotgun (WGS) entry which is preliminary data.</text>
</comment>
<evidence type="ECO:0008006" key="5">
    <source>
        <dbReference type="Google" id="ProtNLM"/>
    </source>
</evidence>
<dbReference type="Proteomes" id="UP000094070">
    <property type="component" value="Unassembled WGS sequence"/>
</dbReference>
<dbReference type="STRING" id="1188252.A1QC_09560"/>
<evidence type="ECO:0000313" key="3">
    <source>
        <dbReference type="EMBL" id="OEF25170.1"/>
    </source>
</evidence>
<proteinExistence type="predicted"/>
<evidence type="ECO:0000256" key="2">
    <source>
        <dbReference type="SAM" id="SignalP"/>
    </source>
</evidence>
<feature type="compositionally biased region" description="Polar residues" evidence="1">
    <location>
        <begin position="251"/>
        <end position="263"/>
    </location>
</feature>
<sequence>MNGLMKQMNTLTKILKWGLLSFSGLSFATIAETMPVISHEDDPASQTVNDAVTNTSKLDEKKEDSSSWYSEFKVVPFGFLSDTIGNSIGAAGLVKGAGQPQAALLGAAFISDKGSFMTYLGGYNYQLSERWLVNFDAYSAQFKDYEYYLGPNTRNDSKFEDSIITDGQESRLQTAFRYVLPIGLGSEKGGSAGYMSTREVTSWNPLESGVSSLSVKPFFKSRHLDNNVYDEPESTWGVELKADWDNRDNLRNTTTGSRTQLSLTHAPDTGNENPWTTWEFQNSHYFDLGPLADIFNKQVVAFDFYTAGTPSWDSGTDGNEHRPPEYAGVRLGGLFRQRAFSGGRFTGRAAINYSLEYRVMPDWQPLQNWPIFDLYKVPWWQWVVFTDVGRVADEYKLSTLNQDMQVSVGGAIRFQVEGVVVRTEMAWGDEESVFRVMVNQPF</sequence>
<reference evidence="3 4" key="1">
    <citation type="journal article" date="2012" name="Science">
        <title>Ecological populations of bacteria act as socially cohesive units of antibiotic production and resistance.</title>
        <authorList>
            <person name="Cordero O.X."/>
            <person name="Wildschutte H."/>
            <person name="Kirkup B."/>
            <person name="Proehl S."/>
            <person name="Ngo L."/>
            <person name="Hussain F."/>
            <person name="Le Roux F."/>
            <person name="Mincer T."/>
            <person name="Polz M.F."/>
        </authorList>
    </citation>
    <scope>NUCLEOTIDE SEQUENCE [LARGE SCALE GENOMIC DNA]</scope>
    <source>
        <strain evidence="3 4">1S-45</strain>
    </source>
</reference>